<dbReference type="InterPro" id="IPR008979">
    <property type="entry name" value="Galactose-bd-like_sf"/>
</dbReference>
<gene>
    <name evidence="3" type="ORF">ACFQY0_07340</name>
</gene>
<dbReference type="SUPFAM" id="SSF49785">
    <property type="entry name" value="Galactose-binding domain-like"/>
    <property type="match status" value="1"/>
</dbReference>
<dbReference type="InterPro" id="IPR029058">
    <property type="entry name" value="AB_hydrolase_fold"/>
</dbReference>
<name>A0ABW2L3S2_9BACT</name>
<dbReference type="InterPro" id="IPR051941">
    <property type="entry name" value="BG_Antigen-Binding_Lectin"/>
</dbReference>
<dbReference type="Gene3D" id="2.60.120.260">
    <property type="entry name" value="Galactose-binding domain-like"/>
    <property type="match status" value="1"/>
</dbReference>
<proteinExistence type="predicted"/>
<dbReference type="PANTHER" id="PTHR45713">
    <property type="entry name" value="FTP DOMAIN-CONTAINING PROTEIN"/>
    <property type="match status" value="1"/>
</dbReference>
<comment type="caution">
    <text evidence="3">The sequence shown here is derived from an EMBL/GenBank/DDBJ whole genome shotgun (WGS) entry which is preliminary data.</text>
</comment>
<accession>A0ABW2L3S2</accession>
<dbReference type="Proteomes" id="UP001596472">
    <property type="component" value="Unassembled WGS sequence"/>
</dbReference>
<dbReference type="InterPro" id="IPR000421">
    <property type="entry name" value="FA58C"/>
</dbReference>
<evidence type="ECO:0000313" key="3">
    <source>
        <dbReference type="EMBL" id="MFC7336987.1"/>
    </source>
</evidence>
<reference evidence="4" key="1">
    <citation type="journal article" date="2019" name="Int. J. Syst. Evol. Microbiol.">
        <title>The Global Catalogue of Microorganisms (GCM) 10K type strain sequencing project: providing services to taxonomists for standard genome sequencing and annotation.</title>
        <authorList>
            <consortium name="The Broad Institute Genomics Platform"/>
            <consortium name="The Broad Institute Genome Sequencing Center for Infectious Disease"/>
            <person name="Wu L."/>
            <person name="Ma J."/>
        </authorList>
    </citation>
    <scope>NUCLEOTIDE SEQUENCE [LARGE SCALE GENOMIC DNA]</scope>
    <source>
        <strain evidence="4">CGMCC 4.1467</strain>
    </source>
</reference>
<dbReference type="PANTHER" id="PTHR45713:SF6">
    <property type="entry name" value="F5_8 TYPE C DOMAIN-CONTAINING PROTEIN"/>
    <property type="match status" value="1"/>
</dbReference>
<dbReference type="Gene3D" id="3.40.50.1820">
    <property type="entry name" value="alpha/beta hydrolase"/>
    <property type="match status" value="1"/>
</dbReference>
<dbReference type="EMBL" id="JBHTBS010000003">
    <property type="protein sequence ID" value="MFC7336987.1"/>
    <property type="molecule type" value="Genomic_DNA"/>
</dbReference>
<evidence type="ECO:0000259" key="2">
    <source>
        <dbReference type="Pfam" id="PF00754"/>
    </source>
</evidence>
<organism evidence="3 4">
    <name type="scientific">Haloferula chungangensis</name>
    <dbReference type="NCBI Taxonomy" id="1048331"/>
    <lineage>
        <taxon>Bacteria</taxon>
        <taxon>Pseudomonadati</taxon>
        <taxon>Verrucomicrobiota</taxon>
        <taxon>Verrucomicrobiia</taxon>
        <taxon>Verrucomicrobiales</taxon>
        <taxon>Verrucomicrobiaceae</taxon>
        <taxon>Haloferula</taxon>
    </lineage>
</organism>
<dbReference type="RefSeq" id="WP_379710870.1">
    <property type="nucleotide sequence ID" value="NZ_JBHTBS010000003.1"/>
</dbReference>
<sequence length="573" mass="63115">MPPISFRNPSHRTRAILALALLVSPAKAERNDNYVIHTKYSNTVDGYFTTPDQQKARAYFENKKIIDADDNATIPISTQVGFAASTQNADVYLPNSYSEERPVGIYIHISAGNSASLPSNFDAVLEENYLIGGSPDNAGNSQHDMWRVARALDLVSSLKARYQVDDSRVYIGGLSGGALISILSGMLYPDVFTGVIPTEHSMSSSYWQKIFTRDEMSVMAARGQRWCHIIGSESYAYYALLAWAGQWRYHYGGSSLPFFDGYTHVVEGMTHTNAPPAEFETCLRWVDGRAMRSRAVTFGEWSDFAFRPDDPASLRGASDDFDGDQRNNLREFLTDTDPCAPDAGPAVPLIRASGRHALLHYRRNALDGKIAVETSSDLTDWDTTGNGVDVIGTTHDPASPMATVEVAATEKSAMRQFYRATPHAVSLVNLASLPGVSASQSTNYSSSYLAALAIDGDPDGASFSHTDSSTPGNWWEANLSTEREVGRVVIYNRDRYFKRLSNFRIEIKNSAGEIVAQQDYFRSSGYCGKRTVWNLPQSVDGQFIRITLLGANRNNDNVLCLPEVQIIGPQPQG</sequence>
<keyword evidence="1" id="KW-0732">Signal</keyword>
<keyword evidence="4" id="KW-1185">Reference proteome</keyword>
<dbReference type="SUPFAM" id="SSF53474">
    <property type="entry name" value="alpha/beta-Hydrolases"/>
    <property type="match status" value="1"/>
</dbReference>
<protein>
    <submittedName>
        <fullName evidence="3">Discoidin domain-containing protein</fullName>
    </submittedName>
</protein>
<evidence type="ECO:0000256" key="1">
    <source>
        <dbReference type="SAM" id="SignalP"/>
    </source>
</evidence>
<feature type="domain" description="F5/8 type C" evidence="2">
    <location>
        <begin position="438"/>
        <end position="558"/>
    </location>
</feature>
<feature type="chain" id="PRO_5046164738" evidence="1">
    <location>
        <begin position="29"/>
        <end position="573"/>
    </location>
</feature>
<dbReference type="Pfam" id="PF00754">
    <property type="entry name" value="F5_F8_type_C"/>
    <property type="match status" value="1"/>
</dbReference>
<evidence type="ECO:0000313" key="4">
    <source>
        <dbReference type="Proteomes" id="UP001596472"/>
    </source>
</evidence>
<feature type="signal peptide" evidence="1">
    <location>
        <begin position="1"/>
        <end position="28"/>
    </location>
</feature>